<dbReference type="GO" id="GO:0006605">
    <property type="term" value="P:protein targeting"/>
    <property type="evidence" value="ECO:0007669"/>
    <property type="project" value="UniProtKB-UniRule"/>
</dbReference>
<dbReference type="Pfam" id="PF00584">
    <property type="entry name" value="SecE"/>
    <property type="match status" value="1"/>
</dbReference>
<keyword evidence="7 9" id="KW-0811">Translocation</keyword>
<keyword evidence="11" id="KW-1185">Reference proteome</keyword>
<dbReference type="HAMAP" id="MF_00422">
    <property type="entry name" value="SecE"/>
    <property type="match status" value="1"/>
</dbReference>
<evidence type="ECO:0000313" key="10">
    <source>
        <dbReference type="EMBL" id="GAX88304.1"/>
    </source>
</evidence>
<evidence type="ECO:0000256" key="2">
    <source>
        <dbReference type="ARBA" id="ARBA00022448"/>
    </source>
</evidence>
<comment type="subunit">
    <text evidence="9">Component of the Sec protein translocase complex. Heterotrimer consisting of SecY, SecE and SecG subunits. The heterotrimers can form oligomers, although 1 heterotrimer is thought to be able to translocate proteins. Interacts with the ribosome. Interacts with SecDF, and other proteins may be involved. Interacts with SecA.</text>
</comment>
<feature type="transmembrane region" description="Helical" evidence="9">
    <location>
        <begin position="42"/>
        <end position="67"/>
    </location>
</feature>
<evidence type="ECO:0000256" key="8">
    <source>
        <dbReference type="ARBA" id="ARBA00023136"/>
    </source>
</evidence>
<dbReference type="GO" id="GO:0008320">
    <property type="term" value="F:protein transmembrane transporter activity"/>
    <property type="evidence" value="ECO:0007669"/>
    <property type="project" value="UniProtKB-UniRule"/>
</dbReference>
<dbReference type="PANTHER" id="PTHR33910:SF1">
    <property type="entry name" value="PROTEIN TRANSLOCASE SUBUNIT SECE"/>
    <property type="match status" value="1"/>
</dbReference>
<protein>
    <recommendedName>
        <fullName evidence="9">Protein translocase subunit SecE</fullName>
    </recommendedName>
</protein>
<evidence type="ECO:0000256" key="1">
    <source>
        <dbReference type="ARBA" id="ARBA00004370"/>
    </source>
</evidence>
<dbReference type="GO" id="GO:0009306">
    <property type="term" value="P:protein secretion"/>
    <property type="evidence" value="ECO:0007669"/>
    <property type="project" value="UniProtKB-UniRule"/>
</dbReference>
<comment type="subcellular location">
    <subcellularLocation>
        <location evidence="9">Cell membrane</location>
        <topology evidence="9">Single-pass membrane protein</topology>
    </subcellularLocation>
    <subcellularLocation>
        <location evidence="1">Membrane</location>
    </subcellularLocation>
</comment>
<evidence type="ECO:0000256" key="6">
    <source>
        <dbReference type="ARBA" id="ARBA00022989"/>
    </source>
</evidence>
<keyword evidence="2 9" id="KW-0813">Transport</keyword>
<evidence type="ECO:0000256" key="9">
    <source>
        <dbReference type="HAMAP-Rule" id="MF_00422"/>
    </source>
</evidence>
<dbReference type="PANTHER" id="PTHR33910">
    <property type="entry name" value="PROTEIN TRANSLOCASE SUBUNIT SECE"/>
    <property type="match status" value="1"/>
</dbReference>
<sequence length="71" mass="7844">MKSEKTKKNSFDVKSLIKYLKEAKVELDKVIFPTANEVKQSFISVVTVVTVVTAFLGIVDLIMSGILKAVL</sequence>
<comment type="similarity">
    <text evidence="9">Belongs to the SecE/SEC61-gamma family.</text>
</comment>
<proteinExistence type="inferred from homology"/>
<dbReference type="InterPro" id="IPR038379">
    <property type="entry name" value="SecE_sf"/>
</dbReference>
<dbReference type="RefSeq" id="WP_096260132.1">
    <property type="nucleotide sequence ID" value="NZ_BDME01000007.1"/>
</dbReference>
<dbReference type="InterPro" id="IPR001901">
    <property type="entry name" value="Translocase_SecE/Sec61-g"/>
</dbReference>
<gene>
    <name evidence="9" type="primary">secE</name>
    <name evidence="10" type="ORF">LNAT_P1600</name>
</gene>
<reference evidence="10 11" key="1">
    <citation type="journal article" date="2017" name="Syst. Appl. Microbiol.">
        <title>Lebetimonas natsushimae sp. nov., a novel strictly anaerobic, moderately thermophilic chemoautotroph isolated from a deep-sea hydrothermal vent polychaete nest in the Mid-Okinawa Trough.</title>
        <authorList>
            <person name="Nagata R."/>
            <person name="Takaki Y."/>
            <person name="Tame A."/>
            <person name="Nunoura T."/>
            <person name="Muto H."/>
            <person name="Mino S."/>
            <person name="Sawayama S."/>
            <person name="Takai K."/>
            <person name="Nakagawa S."/>
        </authorList>
    </citation>
    <scope>NUCLEOTIDE SEQUENCE [LARGE SCALE GENOMIC DNA]</scope>
    <source>
        <strain evidence="10 11">HS1857</strain>
    </source>
</reference>
<dbReference type="GO" id="GO:0043952">
    <property type="term" value="P:protein transport by the Sec complex"/>
    <property type="evidence" value="ECO:0007669"/>
    <property type="project" value="UniProtKB-UniRule"/>
</dbReference>
<accession>A0A292YIE1</accession>
<dbReference type="OrthoDB" id="5373231at2"/>
<dbReference type="GO" id="GO:0065002">
    <property type="term" value="P:intracellular protein transmembrane transport"/>
    <property type="evidence" value="ECO:0007669"/>
    <property type="project" value="UniProtKB-UniRule"/>
</dbReference>
<dbReference type="Proteomes" id="UP000217944">
    <property type="component" value="Unassembled WGS sequence"/>
</dbReference>
<dbReference type="NCBIfam" id="TIGR00964">
    <property type="entry name" value="secE_bact"/>
    <property type="match status" value="1"/>
</dbReference>
<dbReference type="AlphaFoldDB" id="A0A292YIE1"/>
<evidence type="ECO:0000256" key="3">
    <source>
        <dbReference type="ARBA" id="ARBA00022475"/>
    </source>
</evidence>
<evidence type="ECO:0000256" key="7">
    <source>
        <dbReference type="ARBA" id="ARBA00023010"/>
    </source>
</evidence>
<keyword evidence="6 9" id="KW-1133">Transmembrane helix</keyword>
<keyword evidence="4 9" id="KW-0812">Transmembrane</keyword>
<evidence type="ECO:0000313" key="11">
    <source>
        <dbReference type="Proteomes" id="UP000217944"/>
    </source>
</evidence>
<keyword evidence="3 9" id="KW-1003">Cell membrane</keyword>
<dbReference type="InterPro" id="IPR005807">
    <property type="entry name" value="SecE_bac"/>
</dbReference>
<organism evidence="10 11">
    <name type="scientific">Lebetimonas natsushimae</name>
    <dbReference type="NCBI Taxonomy" id="1936991"/>
    <lineage>
        <taxon>Bacteria</taxon>
        <taxon>Pseudomonadati</taxon>
        <taxon>Campylobacterota</taxon>
        <taxon>Epsilonproteobacteria</taxon>
        <taxon>Nautiliales</taxon>
        <taxon>Nautiliaceae</taxon>
        <taxon>Lebetimonas</taxon>
    </lineage>
</organism>
<keyword evidence="5 9" id="KW-0653">Protein transport</keyword>
<dbReference type="Gene3D" id="1.20.5.1030">
    <property type="entry name" value="Preprotein translocase secy subunit"/>
    <property type="match status" value="1"/>
</dbReference>
<dbReference type="EMBL" id="BDME01000007">
    <property type="protein sequence ID" value="GAX88304.1"/>
    <property type="molecule type" value="Genomic_DNA"/>
</dbReference>
<evidence type="ECO:0000256" key="4">
    <source>
        <dbReference type="ARBA" id="ARBA00022692"/>
    </source>
</evidence>
<name>A0A292YIE1_9BACT</name>
<keyword evidence="8 9" id="KW-0472">Membrane</keyword>
<comment type="function">
    <text evidence="9">Essential subunit of the Sec protein translocation channel SecYEG. Clamps together the 2 halves of SecY. May contact the channel plug during translocation.</text>
</comment>
<evidence type="ECO:0000256" key="5">
    <source>
        <dbReference type="ARBA" id="ARBA00022927"/>
    </source>
</evidence>
<dbReference type="GO" id="GO:0005886">
    <property type="term" value="C:plasma membrane"/>
    <property type="evidence" value="ECO:0007669"/>
    <property type="project" value="UniProtKB-SubCell"/>
</dbReference>
<comment type="caution">
    <text evidence="10">The sequence shown here is derived from an EMBL/GenBank/DDBJ whole genome shotgun (WGS) entry which is preliminary data.</text>
</comment>